<feature type="signal peptide" evidence="1">
    <location>
        <begin position="1"/>
        <end position="19"/>
    </location>
</feature>
<dbReference type="EMBL" id="GGFJ01014604">
    <property type="protein sequence ID" value="MBW63745.1"/>
    <property type="molecule type" value="Transcribed_RNA"/>
</dbReference>
<evidence type="ECO:0000313" key="2">
    <source>
        <dbReference type="EMBL" id="MBW63745.1"/>
    </source>
</evidence>
<keyword evidence="1" id="KW-0732">Signal</keyword>
<reference evidence="2" key="1">
    <citation type="submission" date="2018-01" db="EMBL/GenBank/DDBJ databases">
        <title>An insight into the sialome of Amazonian anophelines.</title>
        <authorList>
            <person name="Ribeiro J.M."/>
            <person name="Scarpassa V."/>
            <person name="Calvo E."/>
        </authorList>
    </citation>
    <scope>NUCLEOTIDE SEQUENCE</scope>
    <source>
        <tissue evidence="2">Salivary glands</tissue>
    </source>
</reference>
<feature type="chain" id="PRO_5014850376" evidence="1">
    <location>
        <begin position="20"/>
        <end position="69"/>
    </location>
</feature>
<dbReference type="AlphaFoldDB" id="A0A2M4CES2"/>
<name>A0A2M4CES2_9DIPT</name>
<evidence type="ECO:0000256" key="1">
    <source>
        <dbReference type="SAM" id="SignalP"/>
    </source>
</evidence>
<protein>
    <submittedName>
        <fullName evidence="2">Putative secreted protein</fullName>
    </submittedName>
</protein>
<sequence>MSPTTLHLLLHLLLNYSRGICLHLNPKQPTTTQHQPTRSTAFNAWFQVQPGTIQNRHVVRVECVVGGNK</sequence>
<proteinExistence type="predicted"/>
<accession>A0A2M4CES2</accession>
<organism evidence="2">
    <name type="scientific">Anopheles marajoara</name>
    <dbReference type="NCBI Taxonomy" id="58244"/>
    <lineage>
        <taxon>Eukaryota</taxon>
        <taxon>Metazoa</taxon>
        <taxon>Ecdysozoa</taxon>
        <taxon>Arthropoda</taxon>
        <taxon>Hexapoda</taxon>
        <taxon>Insecta</taxon>
        <taxon>Pterygota</taxon>
        <taxon>Neoptera</taxon>
        <taxon>Endopterygota</taxon>
        <taxon>Diptera</taxon>
        <taxon>Nematocera</taxon>
        <taxon>Culicoidea</taxon>
        <taxon>Culicidae</taxon>
        <taxon>Anophelinae</taxon>
        <taxon>Anopheles</taxon>
    </lineage>
</organism>